<keyword evidence="3" id="KW-0255">Endonuclease</keyword>
<dbReference type="AlphaFoldDB" id="A0A7M2SYU0"/>
<organism evidence="3 4">
    <name type="scientific">Streptomyces ferrugineus</name>
    <dbReference type="NCBI Taxonomy" id="1413221"/>
    <lineage>
        <taxon>Bacteria</taxon>
        <taxon>Bacillati</taxon>
        <taxon>Actinomycetota</taxon>
        <taxon>Actinomycetes</taxon>
        <taxon>Kitasatosporales</taxon>
        <taxon>Streptomycetaceae</taxon>
        <taxon>Streptomyces</taxon>
    </lineage>
</organism>
<dbReference type="Pfam" id="PF03372">
    <property type="entry name" value="Exo_endo_phos"/>
    <property type="match status" value="1"/>
</dbReference>
<keyword evidence="4" id="KW-1185">Reference proteome</keyword>
<keyword evidence="3" id="KW-0269">Exonuclease</keyword>
<evidence type="ECO:0000259" key="2">
    <source>
        <dbReference type="Pfam" id="PF03372"/>
    </source>
</evidence>
<feature type="region of interest" description="Disordered" evidence="1">
    <location>
        <begin position="40"/>
        <end position="75"/>
    </location>
</feature>
<accession>A0A7M2SYU0</accession>
<keyword evidence="3" id="KW-0378">Hydrolase</keyword>
<evidence type="ECO:0000313" key="3">
    <source>
        <dbReference type="EMBL" id="QOV40805.1"/>
    </source>
</evidence>
<dbReference type="GO" id="GO:0000175">
    <property type="term" value="F:3'-5'-RNA exonuclease activity"/>
    <property type="evidence" value="ECO:0007669"/>
    <property type="project" value="TreeGrafter"/>
</dbReference>
<dbReference type="PANTHER" id="PTHR12121">
    <property type="entry name" value="CARBON CATABOLITE REPRESSOR PROTEIN 4"/>
    <property type="match status" value="1"/>
</dbReference>
<proteinExistence type="predicted"/>
<feature type="domain" description="Endonuclease/exonuclease/phosphatase" evidence="2">
    <location>
        <begin position="116"/>
        <end position="359"/>
    </location>
</feature>
<dbReference type="GO" id="GO:0004519">
    <property type="term" value="F:endonuclease activity"/>
    <property type="evidence" value="ECO:0007669"/>
    <property type="project" value="UniProtKB-KW"/>
</dbReference>
<name>A0A7M2SYU0_9ACTN</name>
<dbReference type="PANTHER" id="PTHR12121:SF36">
    <property type="entry name" value="ENDONUCLEASE_EXONUCLEASE_PHOSPHATASE DOMAIN-CONTAINING PROTEIN"/>
    <property type="match status" value="1"/>
</dbReference>
<dbReference type="KEGG" id="sfeu:IM697_21870"/>
<gene>
    <name evidence="3" type="ORF">IM697_21870</name>
</gene>
<keyword evidence="3" id="KW-0540">Nuclease</keyword>
<dbReference type="InterPro" id="IPR005135">
    <property type="entry name" value="Endo/exonuclease/phosphatase"/>
</dbReference>
<dbReference type="InterPro" id="IPR036691">
    <property type="entry name" value="Endo/exonu/phosph_ase_sf"/>
</dbReference>
<evidence type="ECO:0000256" key="1">
    <source>
        <dbReference type="SAM" id="MobiDB-lite"/>
    </source>
</evidence>
<dbReference type="SUPFAM" id="SSF56219">
    <property type="entry name" value="DNase I-like"/>
    <property type="match status" value="1"/>
</dbReference>
<dbReference type="Proteomes" id="UP000594205">
    <property type="component" value="Chromosome"/>
</dbReference>
<dbReference type="InterPro" id="IPR050410">
    <property type="entry name" value="CCR4/nocturin_mRNA_transcr"/>
</dbReference>
<protein>
    <submittedName>
        <fullName evidence="3">Endonuclease/exonuclease/phosphatase family protein</fullName>
    </submittedName>
</protein>
<dbReference type="Gene3D" id="3.60.10.10">
    <property type="entry name" value="Endonuclease/exonuclease/phosphatase"/>
    <property type="match status" value="1"/>
</dbReference>
<reference evidence="3 4" key="1">
    <citation type="submission" date="2020-10" db="EMBL/GenBank/DDBJ databases">
        <title>Streptomyces ferrugineus complate genome analysis.</title>
        <authorList>
            <person name="Anwar N."/>
        </authorList>
    </citation>
    <scope>NUCLEOTIDE SEQUENCE [LARGE SCALE GENOMIC DNA]</scope>
    <source>
        <strain evidence="3 4">CCTCC AA2014009</strain>
    </source>
</reference>
<evidence type="ECO:0000313" key="4">
    <source>
        <dbReference type="Proteomes" id="UP000594205"/>
    </source>
</evidence>
<dbReference type="EMBL" id="CP063373">
    <property type="protein sequence ID" value="QOV40805.1"/>
    <property type="molecule type" value="Genomic_DNA"/>
</dbReference>
<sequence length="372" mass="41514">MWCRVHWPVWHARATTRDRYTNPPHAADRHVAVRRLRPVPPVAGRQSPPPARRLTGVGNNRPAGNSWDHAGPTGGDRVPDGIGVTRHQGLRTAAAATAGSTQSGADGEHPGALSVMTYNLRVARPTGSNRWAVRRPVMRELLRREHPHVIGTQEGLYRQLRRIQKDIGPRYDWIGIGRMGSRKDEFSAVLYDTGRLAPIESDHYWLSDTPSVIASNTWGARFPRVVTWIRFSDLAHEGREFYVLNTHLDHRSQYARERSAELIRETIAAFDSSLPVVVTGDFNVAAHHNPVYDAMLAAGLVDTWDAAGARGPLYATFHGFQPPEPDGRRIDWILTTPRVTTHWAAINTFAVNGRFPSDHLPVQASLDLGTHR</sequence>
<dbReference type="CDD" id="cd09083">
    <property type="entry name" value="EEP-1"/>
    <property type="match status" value="1"/>
</dbReference>